<sequence>MDEPPMSLSWIPLLTIAGIFVPVMTSRRGRMFCVKATLVAPLLALALVLSNAPAVFSGDVVSLQIPWMPLLGLDLALRIDGPGLFSLLILGIGSLILYAGHYLSADGDDGRFLAYMMLFMTAMLGIVMADDSAVAVLG</sequence>
<proteinExistence type="predicted"/>
<comment type="caution">
    <text evidence="2">The sequence shown here is derived from an EMBL/GenBank/DDBJ whole genome shotgun (WGS) entry which is preliminary data.</text>
</comment>
<gene>
    <name evidence="2" type="ORF">DSL92_05915</name>
</gene>
<protein>
    <submittedName>
        <fullName evidence="2">Uncharacterized protein</fullName>
    </submittedName>
</protein>
<evidence type="ECO:0000313" key="2">
    <source>
        <dbReference type="EMBL" id="RUA22416.1"/>
    </source>
</evidence>
<dbReference type="EMBL" id="RXHI01000017">
    <property type="protein sequence ID" value="RUA22416.1"/>
    <property type="molecule type" value="Genomic_DNA"/>
</dbReference>
<evidence type="ECO:0000256" key="1">
    <source>
        <dbReference type="SAM" id="Phobius"/>
    </source>
</evidence>
<keyword evidence="1" id="KW-0472">Membrane</keyword>
<dbReference type="PANTHER" id="PTHR43373">
    <property type="entry name" value="NA(+)/H(+) ANTIPORTER SUBUNIT"/>
    <property type="match status" value="1"/>
</dbReference>
<feature type="transmembrane region" description="Helical" evidence="1">
    <location>
        <begin position="36"/>
        <end position="56"/>
    </location>
</feature>
<dbReference type="PANTHER" id="PTHR43373:SF1">
    <property type="entry name" value="NA(+)_H(+) ANTIPORTER SUBUNIT A"/>
    <property type="match status" value="1"/>
</dbReference>
<feature type="transmembrane region" description="Helical" evidence="1">
    <location>
        <begin position="6"/>
        <end position="24"/>
    </location>
</feature>
<dbReference type="AlphaFoldDB" id="A0A3S0QFY0"/>
<name>A0A3S0QFY0_9GAMM</name>
<accession>A0A3S0QFY0</accession>
<keyword evidence="1" id="KW-0812">Transmembrane</keyword>
<keyword evidence="1" id="KW-1133">Transmembrane helix</keyword>
<reference evidence="2" key="1">
    <citation type="submission" date="2018-12" db="EMBL/GenBank/DDBJ databases">
        <authorList>
            <person name="Jadhav K."/>
            <person name="Kushwaha B."/>
            <person name="Jadhav I."/>
        </authorList>
    </citation>
    <scope>NUCLEOTIDE SEQUENCE [LARGE SCALE GENOMIC DNA]</scope>
    <source>
        <strain evidence="2">SBS 10</strain>
    </source>
</reference>
<feature type="transmembrane region" description="Helical" evidence="1">
    <location>
        <begin position="112"/>
        <end position="129"/>
    </location>
</feature>
<dbReference type="InterPro" id="IPR050616">
    <property type="entry name" value="CPA3_Na-H_Antiporter_A"/>
</dbReference>
<feature type="transmembrane region" description="Helical" evidence="1">
    <location>
        <begin position="76"/>
        <end position="100"/>
    </location>
</feature>
<organism evidence="2">
    <name type="scientific">Billgrantia gudaonensis</name>
    <dbReference type="NCBI Taxonomy" id="376427"/>
    <lineage>
        <taxon>Bacteria</taxon>
        <taxon>Pseudomonadati</taxon>
        <taxon>Pseudomonadota</taxon>
        <taxon>Gammaproteobacteria</taxon>
        <taxon>Oceanospirillales</taxon>
        <taxon>Halomonadaceae</taxon>
        <taxon>Billgrantia</taxon>
    </lineage>
</organism>